<evidence type="ECO:0000313" key="2">
    <source>
        <dbReference type="Proteomes" id="UP000198406"/>
    </source>
</evidence>
<dbReference type="EMBL" id="BDSP01000263">
    <property type="protein sequence ID" value="GAX28021.1"/>
    <property type="molecule type" value="Genomic_DNA"/>
</dbReference>
<proteinExistence type="predicted"/>
<sequence length="120" mass="13935">MKRPYESGFYASKLQAHKKEKIYWPPDWHSNNTNLPYILFSVDGVHCRIYEPKHELFSKNTAYYSHRFKQSALNYEIALSIWENRVVSVRRGTRAGLPDISVFRATQGIGEGIALVNDPF</sequence>
<evidence type="ECO:0000313" key="1">
    <source>
        <dbReference type="EMBL" id="GAX28021.1"/>
    </source>
</evidence>
<name>A0A1Z5KPT7_FISSO</name>
<reference evidence="1 2" key="1">
    <citation type="journal article" date="2015" name="Plant Cell">
        <title>Oil accumulation by the oleaginous diatom Fistulifera solaris as revealed by the genome and transcriptome.</title>
        <authorList>
            <person name="Tanaka T."/>
            <person name="Maeda Y."/>
            <person name="Veluchamy A."/>
            <person name="Tanaka M."/>
            <person name="Abida H."/>
            <person name="Marechal E."/>
            <person name="Bowler C."/>
            <person name="Muto M."/>
            <person name="Sunaga Y."/>
            <person name="Tanaka M."/>
            <person name="Yoshino T."/>
            <person name="Taniguchi T."/>
            <person name="Fukuda Y."/>
            <person name="Nemoto M."/>
            <person name="Matsumoto M."/>
            <person name="Wong P.S."/>
            <person name="Aburatani S."/>
            <person name="Fujibuchi W."/>
        </authorList>
    </citation>
    <scope>NUCLEOTIDE SEQUENCE [LARGE SCALE GENOMIC DNA]</scope>
    <source>
        <strain evidence="1 2">JPCC DA0580</strain>
    </source>
</reference>
<dbReference type="AlphaFoldDB" id="A0A1Z5KPT7"/>
<comment type="caution">
    <text evidence="1">The sequence shown here is derived from an EMBL/GenBank/DDBJ whole genome shotgun (WGS) entry which is preliminary data.</text>
</comment>
<dbReference type="Proteomes" id="UP000198406">
    <property type="component" value="Unassembled WGS sequence"/>
</dbReference>
<keyword evidence="2" id="KW-1185">Reference proteome</keyword>
<protein>
    <recommendedName>
        <fullName evidence="3">DDE Tnp4 domain-containing protein</fullName>
    </recommendedName>
</protein>
<organism evidence="1 2">
    <name type="scientific">Fistulifera solaris</name>
    <name type="common">Oleaginous diatom</name>
    <dbReference type="NCBI Taxonomy" id="1519565"/>
    <lineage>
        <taxon>Eukaryota</taxon>
        <taxon>Sar</taxon>
        <taxon>Stramenopiles</taxon>
        <taxon>Ochrophyta</taxon>
        <taxon>Bacillariophyta</taxon>
        <taxon>Bacillariophyceae</taxon>
        <taxon>Bacillariophycidae</taxon>
        <taxon>Naviculales</taxon>
        <taxon>Naviculaceae</taxon>
        <taxon>Fistulifera</taxon>
    </lineage>
</organism>
<accession>A0A1Z5KPT7</accession>
<gene>
    <name evidence="1" type="ORF">FisN_16Lu276</name>
</gene>
<evidence type="ECO:0008006" key="3">
    <source>
        <dbReference type="Google" id="ProtNLM"/>
    </source>
</evidence>
<dbReference type="InParanoid" id="A0A1Z5KPT7"/>